<dbReference type="InterPro" id="IPR009057">
    <property type="entry name" value="Homeodomain-like_sf"/>
</dbReference>
<evidence type="ECO:0000259" key="4">
    <source>
        <dbReference type="PROSITE" id="PS01124"/>
    </source>
</evidence>
<dbReference type="PANTHER" id="PTHR43280:SF28">
    <property type="entry name" value="HTH-TYPE TRANSCRIPTIONAL ACTIVATOR RHAS"/>
    <property type="match status" value="1"/>
</dbReference>
<keyword evidence="3" id="KW-0804">Transcription</keyword>
<dbReference type="PROSITE" id="PS00041">
    <property type="entry name" value="HTH_ARAC_FAMILY_1"/>
    <property type="match status" value="1"/>
</dbReference>
<keyword evidence="6" id="KW-1185">Reference proteome</keyword>
<dbReference type="SMART" id="SM00342">
    <property type="entry name" value="HTH_ARAC"/>
    <property type="match status" value="1"/>
</dbReference>
<dbReference type="GO" id="GO:0043565">
    <property type="term" value="F:sequence-specific DNA binding"/>
    <property type="evidence" value="ECO:0007669"/>
    <property type="project" value="InterPro"/>
</dbReference>
<keyword evidence="2" id="KW-0238">DNA-binding</keyword>
<keyword evidence="1" id="KW-0805">Transcription regulation</keyword>
<gene>
    <name evidence="5" type="ORF">D7V94_11520</name>
</gene>
<proteinExistence type="predicted"/>
<dbReference type="Pfam" id="PF02311">
    <property type="entry name" value="AraC_binding"/>
    <property type="match status" value="1"/>
</dbReference>
<reference evidence="5 6" key="1">
    <citation type="submission" date="2018-09" db="EMBL/GenBank/DDBJ databases">
        <title>Murine metabolic-syndrome-specific gut microbial biobank.</title>
        <authorList>
            <person name="Liu C."/>
        </authorList>
    </citation>
    <scope>NUCLEOTIDE SEQUENCE [LARGE SCALE GENOMIC DNA]</scope>
    <source>
        <strain evidence="5 6">0.1xD8-82</strain>
    </source>
</reference>
<comment type="caution">
    <text evidence="5">The sequence shown here is derived from an EMBL/GenBank/DDBJ whole genome shotgun (WGS) entry which is preliminary data.</text>
</comment>
<dbReference type="InterPro" id="IPR037923">
    <property type="entry name" value="HTH-like"/>
</dbReference>
<dbReference type="InterPro" id="IPR018060">
    <property type="entry name" value="HTH_AraC"/>
</dbReference>
<dbReference type="SUPFAM" id="SSF51215">
    <property type="entry name" value="Regulatory protein AraC"/>
    <property type="match status" value="1"/>
</dbReference>
<dbReference type="InterPro" id="IPR014710">
    <property type="entry name" value="RmlC-like_jellyroll"/>
</dbReference>
<dbReference type="InterPro" id="IPR018062">
    <property type="entry name" value="HTH_AraC-typ_CS"/>
</dbReference>
<dbReference type="GO" id="GO:0003700">
    <property type="term" value="F:DNA-binding transcription factor activity"/>
    <property type="evidence" value="ECO:0007669"/>
    <property type="project" value="InterPro"/>
</dbReference>
<dbReference type="Pfam" id="PF12833">
    <property type="entry name" value="HTH_18"/>
    <property type="match status" value="1"/>
</dbReference>
<dbReference type="PRINTS" id="PR00032">
    <property type="entry name" value="HTHARAC"/>
</dbReference>
<evidence type="ECO:0000256" key="3">
    <source>
        <dbReference type="ARBA" id="ARBA00023163"/>
    </source>
</evidence>
<dbReference type="Gene3D" id="2.60.120.10">
    <property type="entry name" value="Jelly Rolls"/>
    <property type="match status" value="1"/>
</dbReference>
<dbReference type="InterPro" id="IPR020449">
    <property type="entry name" value="Tscrpt_reg_AraC-type_HTH"/>
</dbReference>
<dbReference type="PANTHER" id="PTHR43280">
    <property type="entry name" value="ARAC-FAMILY TRANSCRIPTIONAL REGULATOR"/>
    <property type="match status" value="1"/>
</dbReference>
<protein>
    <submittedName>
        <fullName evidence="5">AraC family transcriptional regulator</fullName>
    </submittedName>
</protein>
<feature type="domain" description="HTH araC/xylS-type" evidence="4">
    <location>
        <begin position="208"/>
        <end position="305"/>
    </location>
</feature>
<dbReference type="PROSITE" id="PS01124">
    <property type="entry name" value="HTH_ARAC_FAMILY_2"/>
    <property type="match status" value="1"/>
</dbReference>
<dbReference type="EMBL" id="RAYQ01000011">
    <property type="protein sequence ID" value="RKI91121.1"/>
    <property type="molecule type" value="Genomic_DNA"/>
</dbReference>
<evidence type="ECO:0000256" key="1">
    <source>
        <dbReference type="ARBA" id="ARBA00023015"/>
    </source>
</evidence>
<dbReference type="AlphaFoldDB" id="A0A3A9AU72"/>
<organism evidence="5 6">
    <name type="scientific">Parablautia intestinalis</name>
    <dbReference type="NCBI Taxonomy" id="2320100"/>
    <lineage>
        <taxon>Bacteria</taxon>
        <taxon>Bacillati</taxon>
        <taxon>Bacillota</taxon>
        <taxon>Clostridia</taxon>
        <taxon>Lachnospirales</taxon>
        <taxon>Lachnospiraceae</taxon>
        <taxon>Parablautia</taxon>
    </lineage>
</organism>
<name>A0A3A9AU72_9FIRM</name>
<dbReference type="SUPFAM" id="SSF46689">
    <property type="entry name" value="Homeodomain-like"/>
    <property type="match status" value="2"/>
</dbReference>
<evidence type="ECO:0000313" key="6">
    <source>
        <dbReference type="Proteomes" id="UP000280696"/>
    </source>
</evidence>
<dbReference type="CDD" id="cd02208">
    <property type="entry name" value="cupin_RmlC-like"/>
    <property type="match status" value="1"/>
</dbReference>
<accession>A0A3A9AU72</accession>
<dbReference type="InterPro" id="IPR003313">
    <property type="entry name" value="AraC-bd"/>
</dbReference>
<dbReference type="Proteomes" id="UP000280696">
    <property type="component" value="Unassembled WGS sequence"/>
</dbReference>
<evidence type="ECO:0000256" key="2">
    <source>
        <dbReference type="ARBA" id="ARBA00023125"/>
    </source>
</evidence>
<dbReference type="Gene3D" id="1.10.10.60">
    <property type="entry name" value="Homeodomain-like"/>
    <property type="match status" value="2"/>
</dbReference>
<sequence>MYLFFTFLTMEAAMGFVSLNMNEELSQNVNYGQGGFPVAALEDGADHCTLLSSPVHWHYELELTTMERGSVVYTVNGRPYPLYEGQTIFVRPNTLHGAVGSANCQTRVLLISPRVFGDREVYLQPYIQRLIRQAPDAVILDGSQDWQLEMETLCAEIFRLCREKPDEFEIDAKMALFKLLKLMLSRLCTDGVSRRKHAKNMSHAQPAKKMILFIQEHYGEKIGVADIARAGGVARNTCNNIFQDVFGKSPIEYLTEYRICAAMELLRKKAAVTDVAMSCGFNTASYFSKIFKETIGVAPLEFQKQGI</sequence>
<evidence type="ECO:0000313" key="5">
    <source>
        <dbReference type="EMBL" id="RKI91121.1"/>
    </source>
</evidence>